<dbReference type="InterPro" id="IPR016187">
    <property type="entry name" value="CTDL_fold"/>
</dbReference>
<protein>
    <recommendedName>
        <fullName evidence="2">C-type lectin domain-containing protein</fullName>
    </recommendedName>
</protein>
<keyword evidence="1" id="KW-0472">Membrane</keyword>
<organism evidence="3 4">
    <name type="scientific">Elysia crispata</name>
    <name type="common">lettuce slug</name>
    <dbReference type="NCBI Taxonomy" id="231223"/>
    <lineage>
        <taxon>Eukaryota</taxon>
        <taxon>Metazoa</taxon>
        <taxon>Spiralia</taxon>
        <taxon>Lophotrochozoa</taxon>
        <taxon>Mollusca</taxon>
        <taxon>Gastropoda</taxon>
        <taxon>Heterobranchia</taxon>
        <taxon>Euthyneura</taxon>
        <taxon>Panpulmonata</taxon>
        <taxon>Sacoglossa</taxon>
        <taxon>Placobranchoidea</taxon>
        <taxon>Plakobranchidae</taxon>
        <taxon>Elysia</taxon>
    </lineage>
</organism>
<sequence>MLTYYDKEKEKLIFANIITYDLYWIGLNDLKQEGVFTWLDDTKKITNIPWEKFQPNNHRNADCVILYKNKTDQPIMDDLNCGLRYGFICETFAACTKNTFGANCLEKCSPNCGGLNNACDNFNGFCFNGCDDGYLGERCGAPCTKNTFGANCTEICNTNCGGPQHVCNNVNGFCLNGCVEGYHGERCDIKSENTPFVFNMLAFIIGYTLGLLLLTCIIVALGPKSQPEDKDAENGLEAGEEMDNLFDLPDINNLSEPEYSNTESIYDTFQLFLKDERSHHANAQSTSGPTTLGQTVSDIPAFLEG</sequence>
<comment type="caution">
    <text evidence="3">The sequence shown here is derived from an EMBL/GenBank/DDBJ whole genome shotgun (WGS) entry which is preliminary data.</text>
</comment>
<dbReference type="EMBL" id="JAWDGP010003395">
    <property type="protein sequence ID" value="KAK3774711.1"/>
    <property type="molecule type" value="Genomic_DNA"/>
</dbReference>
<dbReference type="PANTHER" id="PTHR24035">
    <property type="entry name" value="MULTIPLE EPIDERMAL GROWTH FACTOR-LIKE DOMAINS PROTEIN"/>
    <property type="match status" value="1"/>
</dbReference>
<dbReference type="Pfam" id="PF00059">
    <property type="entry name" value="Lectin_C"/>
    <property type="match status" value="1"/>
</dbReference>
<name>A0AAE0ZTF8_9GAST</name>
<dbReference type="InterPro" id="IPR016186">
    <property type="entry name" value="C-type_lectin-like/link_sf"/>
</dbReference>
<reference evidence="3" key="1">
    <citation type="journal article" date="2023" name="G3 (Bethesda)">
        <title>A reference genome for the long-term kleptoplast-retaining sea slug Elysia crispata morphotype clarki.</title>
        <authorList>
            <person name="Eastman K.E."/>
            <person name="Pendleton A.L."/>
            <person name="Shaikh M.A."/>
            <person name="Suttiyut T."/>
            <person name="Ogas R."/>
            <person name="Tomko P."/>
            <person name="Gavelis G."/>
            <person name="Widhalm J.R."/>
            <person name="Wisecaver J.H."/>
        </authorList>
    </citation>
    <scope>NUCLEOTIDE SEQUENCE</scope>
    <source>
        <strain evidence="3">ECLA1</strain>
    </source>
</reference>
<evidence type="ECO:0000259" key="2">
    <source>
        <dbReference type="PROSITE" id="PS50041"/>
    </source>
</evidence>
<dbReference type="CDD" id="cd00037">
    <property type="entry name" value="CLECT"/>
    <property type="match status" value="1"/>
</dbReference>
<dbReference type="InterPro" id="IPR052108">
    <property type="entry name" value="MEGF/SIB"/>
</dbReference>
<proteinExistence type="predicted"/>
<dbReference type="SUPFAM" id="SSF56436">
    <property type="entry name" value="C-type lectin-like"/>
    <property type="match status" value="1"/>
</dbReference>
<gene>
    <name evidence="3" type="ORF">RRG08_000281</name>
</gene>
<dbReference type="Gene3D" id="3.10.100.10">
    <property type="entry name" value="Mannose-Binding Protein A, subunit A"/>
    <property type="match status" value="1"/>
</dbReference>
<dbReference type="PANTHER" id="PTHR24035:SF109">
    <property type="entry name" value="PROTEIN DRAPER"/>
    <property type="match status" value="1"/>
</dbReference>
<feature type="transmembrane region" description="Helical" evidence="1">
    <location>
        <begin position="196"/>
        <end position="221"/>
    </location>
</feature>
<evidence type="ECO:0000313" key="4">
    <source>
        <dbReference type="Proteomes" id="UP001283361"/>
    </source>
</evidence>
<feature type="domain" description="C-type lectin" evidence="2">
    <location>
        <begin position="1"/>
        <end position="90"/>
    </location>
</feature>
<dbReference type="Proteomes" id="UP001283361">
    <property type="component" value="Unassembled WGS sequence"/>
</dbReference>
<dbReference type="AlphaFoldDB" id="A0AAE0ZTF8"/>
<keyword evidence="1" id="KW-0812">Transmembrane</keyword>
<evidence type="ECO:0000256" key="1">
    <source>
        <dbReference type="SAM" id="Phobius"/>
    </source>
</evidence>
<evidence type="ECO:0000313" key="3">
    <source>
        <dbReference type="EMBL" id="KAK3774711.1"/>
    </source>
</evidence>
<dbReference type="InterPro" id="IPR001304">
    <property type="entry name" value="C-type_lectin-like"/>
</dbReference>
<dbReference type="PROSITE" id="PS50041">
    <property type="entry name" value="C_TYPE_LECTIN_2"/>
    <property type="match status" value="1"/>
</dbReference>
<accession>A0AAE0ZTF8</accession>
<keyword evidence="4" id="KW-1185">Reference proteome</keyword>
<keyword evidence="1" id="KW-1133">Transmembrane helix</keyword>